<proteinExistence type="inferred from homology"/>
<dbReference type="Gene3D" id="3.40.630.10">
    <property type="entry name" value="Zn peptidases"/>
    <property type="match status" value="1"/>
</dbReference>
<dbReference type="eggNOG" id="arCOG01519">
    <property type="taxonomic scope" value="Archaea"/>
</dbReference>
<dbReference type="HOGENOM" id="CLU_047249_0_1_2"/>
<dbReference type="PIRSF" id="PIRSF001123">
    <property type="entry name" value="PepA_GA"/>
    <property type="match status" value="1"/>
</dbReference>
<comment type="similarity">
    <text evidence="1 6">Belongs to the peptidase M42 family.</text>
</comment>
<dbReference type="GO" id="GO:0004177">
    <property type="term" value="F:aminopeptidase activity"/>
    <property type="evidence" value="ECO:0007669"/>
    <property type="project" value="UniProtKB-UniRule"/>
</dbReference>
<organism evidence="9 10">
    <name type="scientific">Thermoproteus tenax (strain ATCC 35583 / DSM 2078 / JCM 9277 / NBRC 100435 / Kra 1)</name>
    <dbReference type="NCBI Taxonomy" id="768679"/>
    <lineage>
        <taxon>Archaea</taxon>
        <taxon>Thermoproteota</taxon>
        <taxon>Thermoprotei</taxon>
        <taxon>Thermoproteales</taxon>
        <taxon>Thermoproteaceae</taxon>
        <taxon>Thermoproteus</taxon>
    </lineage>
</organism>
<accession>G4RJE3</accession>
<dbReference type="Proteomes" id="UP000002654">
    <property type="component" value="Chromosome"/>
</dbReference>
<feature type="binding site" evidence="8">
    <location>
        <position position="161"/>
    </location>
    <ligand>
        <name>Zn(2+)</name>
        <dbReference type="ChEBI" id="CHEBI:29105"/>
        <label>1</label>
    </ligand>
</feature>
<feature type="binding site" evidence="8">
    <location>
        <position position="290"/>
    </location>
    <ligand>
        <name>Zn(2+)</name>
        <dbReference type="ChEBI" id="CHEBI:29105"/>
        <label>2</label>
    </ligand>
</feature>
<keyword evidence="2" id="KW-0031">Aminopeptidase</keyword>
<evidence type="ECO:0000256" key="7">
    <source>
        <dbReference type="PIRSR" id="PIRSR001123-1"/>
    </source>
</evidence>
<feature type="binding site" evidence="8">
    <location>
        <position position="52"/>
    </location>
    <ligand>
        <name>Zn(2+)</name>
        <dbReference type="ChEBI" id="CHEBI:29105"/>
        <label>1</label>
    </ligand>
</feature>
<dbReference type="PANTHER" id="PTHR32481:SF0">
    <property type="entry name" value="AMINOPEPTIDASE YPDE-RELATED"/>
    <property type="match status" value="1"/>
</dbReference>
<dbReference type="GO" id="GO:0046872">
    <property type="term" value="F:metal ion binding"/>
    <property type="evidence" value="ECO:0007669"/>
    <property type="project" value="UniProtKB-UniRule"/>
</dbReference>
<dbReference type="Gene3D" id="2.40.30.40">
    <property type="entry name" value="Peptidase M42, domain 2"/>
    <property type="match status" value="1"/>
</dbReference>
<dbReference type="RefSeq" id="WP_014126943.1">
    <property type="nucleotide sequence ID" value="NC_016070.1"/>
</dbReference>
<feature type="binding site" evidence="8">
    <location>
        <position position="161"/>
    </location>
    <ligand>
        <name>Zn(2+)</name>
        <dbReference type="ChEBI" id="CHEBI:29105"/>
        <label>2</label>
    </ligand>
</feature>
<evidence type="ECO:0000256" key="5">
    <source>
        <dbReference type="ARBA" id="ARBA00022801"/>
    </source>
</evidence>
<dbReference type="STRING" id="768679.TTX_1043"/>
<gene>
    <name evidence="9" type="primary">frvX</name>
    <name evidence="9" type="ordered locus">TTX_1043</name>
</gene>
<evidence type="ECO:0000256" key="8">
    <source>
        <dbReference type="PIRSR" id="PIRSR001123-2"/>
    </source>
</evidence>
<dbReference type="AlphaFoldDB" id="G4RJE3"/>
<dbReference type="GeneID" id="11261932"/>
<sequence length="319" mass="33587">MDLDLLFTLLSIPGVSGFEQRISAKVAELAGGEADEFGVVTSGRSKVAFVAHLDEVGLIATSVEDDGKVKFRKAGSIDDAVLKGARVIAYGDSFELTGVIGVEAPHFGKSGHVEKGAEELYADFGLTKEELESLGFGPLTPIAFEKRPAVAGRFVTSPSLDDRAGTWALLAASREVDAKFVWTTQEEVGLVGAKWISRKLDVKYAVVVDTMACCNPAVNGPVKPGKGPVIRLFDNYGGYATRLARAVLDLARRRGIPVQIGGGGGGTDAAAFVQAGVLAVAIGIPNKYAHSPAEMVHLDDLKNAVELIKALAQELPTLL</sequence>
<keyword evidence="4 8" id="KW-0479">Metal-binding</keyword>
<name>G4RJE3_THETK</name>
<dbReference type="KEGG" id="ttn:TTX_1043"/>
<dbReference type="PATRIC" id="fig|768679.9.peg.1053"/>
<dbReference type="InterPro" id="IPR051464">
    <property type="entry name" value="Peptidase_M42_aminopept"/>
</dbReference>
<dbReference type="OrthoDB" id="30642at2157"/>
<keyword evidence="5" id="KW-0378">Hydrolase</keyword>
<dbReference type="PANTHER" id="PTHR32481">
    <property type="entry name" value="AMINOPEPTIDASE"/>
    <property type="match status" value="1"/>
</dbReference>
<feature type="binding site" evidence="8">
    <location>
        <position position="187"/>
    </location>
    <ligand>
        <name>Zn(2+)</name>
        <dbReference type="ChEBI" id="CHEBI:29105"/>
        <label>2</label>
    </ligand>
</feature>
<dbReference type="InterPro" id="IPR008007">
    <property type="entry name" value="Peptidase_M42"/>
</dbReference>
<dbReference type="SUPFAM" id="SSF101821">
    <property type="entry name" value="Aminopeptidase/glucanase lid domain"/>
    <property type="match status" value="1"/>
</dbReference>
<evidence type="ECO:0000256" key="6">
    <source>
        <dbReference type="PIRNR" id="PIRNR001123"/>
    </source>
</evidence>
<evidence type="ECO:0000256" key="3">
    <source>
        <dbReference type="ARBA" id="ARBA00022670"/>
    </source>
</evidence>
<evidence type="ECO:0000256" key="2">
    <source>
        <dbReference type="ARBA" id="ARBA00022438"/>
    </source>
</evidence>
<reference evidence="9 10" key="1">
    <citation type="journal article" date="2011" name="PLoS ONE">
        <title>The complete genome sequence of Thermoproteus tenax: a physiologically versatile member of the Crenarchaeota.</title>
        <authorList>
            <person name="Siebers B."/>
            <person name="Zaparty M."/>
            <person name="Raddatz G."/>
            <person name="Tjaden B."/>
            <person name="Albers S.V."/>
            <person name="Bell S.D."/>
            <person name="Blombach F."/>
            <person name="Kletzin A."/>
            <person name="Kyrpides N."/>
            <person name="Lanz C."/>
            <person name="Plagens A."/>
            <person name="Rampp M."/>
            <person name="Rosinus A."/>
            <person name="von Jan M."/>
            <person name="Makarova K.S."/>
            <person name="Klenk H.P."/>
            <person name="Schuster S.C."/>
            <person name="Hensel R."/>
        </authorList>
    </citation>
    <scope>NUCLEOTIDE SEQUENCE [LARGE SCALE GENOMIC DNA]</scope>
    <source>
        <strain evidence="10">ATCC 35583 / DSM 2078 / JCM 9277 / NBRC 100435 / Kra 1</strain>
    </source>
</reference>
<evidence type="ECO:0000256" key="1">
    <source>
        <dbReference type="ARBA" id="ARBA00006272"/>
    </source>
</evidence>
<dbReference type="InterPro" id="IPR023367">
    <property type="entry name" value="Peptidase_M42_dom2"/>
</dbReference>
<feature type="binding site" evidence="8">
    <location>
        <position position="209"/>
    </location>
    <ligand>
        <name>Zn(2+)</name>
        <dbReference type="ChEBI" id="CHEBI:29105"/>
        <label>1</label>
    </ligand>
</feature>
<feature type="active site" description="Proton acceptor" evidence="7">
    <location>
        <position position="186"/>
    </location>
</feature>
<evidence type="ECO:0000313" key="9">
    <source>
        <dbReference type="EMBL" id="CCC81688.1"/>
    </source>
</evidence>
<evidence type="ECO:0000313" key="10">
    <source>
        <dbReference type="Proteomes" id="UP000002654"/>
    </source>
</evidence>
<dbReference type="EMBL" id="FN869859">
    <property type="protein sequence ID" value="CCC81688.1"/>
    <property type="molecule type" value="Genomic_DNA"/>
</dbReference>
<dbReference type="SUPFAM" id="SSF53187">
    <property type="entry name" value="Zn-dependent exopeptidases"/>
    <property type="match status" value="1"/>
</dbReference>
<protein>
    <submittedName>
        <fullName evidence="9">Cellulase M related protein (Aminopeptidase family M42)</fullName>
    </submittedName>
</protein>
<evidence type="ECO:0000256" key="4">
    <source>
        <dbReference type="ARBA" id="ARBA00022723"/>
    </source>
</evidence>
<dbReference type="Pfam" id="PF05343">
    <property type="entry name" value="Peptidase_M42"/>
    <property type="match status" value="1"/>
</dbReference>
<keyword evidence="10" id="KW-1185">Reference proteome</keyword>
<dbReference type="GO" id="GO:0006508">
    <property type="term" value="P:proteolysis"/>
    <property type="evidence" value="ECO:0007669"/>
    <property type="project" value="UniProtKB-KW"/>
</dbReference>
<dbReference type="PaxDb" id="768679-TTX_1043"/>
<comment type="cofactor">
    <cofactor evidence="8">
        <name>a divalent metal cation</name>
        <dbReference type="ChEBI" id="CHEBI:60240"/>
    </cofactor>
    <text evidence="8">Binds 2 divalent metal cations per subunit.</text>
</comment>
<keyword evidence="3" id="KW-0645">Protease</keyword>